<dbReference type="PANTHER" id="PTHR37297">
    <property type="entry name" value="PROTEIN NRDI"/>
    <property type="match status" value="1"/>
</dbReference>
<comment type="similarity">
    <text evidence="2 4">Belongs to the NrdI family.</text>
</comment>
<dbReference type="InterPro" id="IPR004465">
    <property type="entry name" value="RNR_NrdI"/>
</dbReference>
<dbReference type="STRING" id="247156.NFA_43080"/>
<keyword evidence="6" id="KW-1185">Reference proteome</keyword>
<dbReference type="SUPFAM" id="SSF52218">
    <property type="entry name" value="Flavoproteins"/>
    <property type="match status" value="1"/>
</dbReference>
<evidence type="ECO:0000313" key="6">
    <source>
        <dbReference type="Proteomes" id="UP000006820"/>
    </source>
</evidence>
<protein>
    <recommendedName>
        <fullName evidence="3 4">Protein NrdI</fullName>
    </recommendedName>
</protein>
<proteinExistence type="inferred from homology"/>
<accession>Q5YRN4</accession>
<dbReference type="NCBIfam" id="TIGR00333">
    <property type="entry name" value="nrdI"/>
    <property type="match status" value="1"/>
</dbReference>
<sequence length="169" mass="18675">MSMAVSPEGVASRGTEAFGDTALVYFSSASENTHRFVEKLGLPATRIPLHTADSLRVGEPYVLIVPTYGGGRHVLGGARSDKEFVPRQVAKFLNDPHNRSLLRGVIAAGNTNFGDTYCYAGEVISRKCGVPYLYRFELMGTAQDVERVREGLGLFWQQQRQRRPESRPA</sequence>
<dbReference type="Gene3D" id="3.40.50.360">
    <property type="match status" value="1"/>
</dbReference>
<dbReference type="EMBL" id="AP006618">
    <property type="protein sequence ID" value="BAD59157.1"/>
    <property type="molecule type" value="Genomic_DNA"/>
</dbReference>
<dbReference type="KEGG" id="nfa:NFA_43080"/>
<dbReference type="InterPro" id="IPR029039">
    <property type="entry name" value="Flavoprotein-like_sf"/>
</dbReference>
<dbReference type="HAMAP" id="MF_00128">
    <property type="entry name" value="NrdI"/>
    <property type="match status" value="1"/>
</dbReference>
<dbReference type="AlphaFoldDB" id="Q5YRN4"/>
<dbReference type="Proteomes" id="UP000006820">
    <property type="component" value="Chromosome"/>
</dbReference>
<reference evidence="5 6" key="1">
    <citation type="journal article" date="2004" name="Proc. Natl. Acad. Sci. U.S.A.">
        <title>The complete genomic sequence of Nocardia farcinica IFM 10152.</title>
        <authorList>
            <person name="Ishikawa J."/>
            <person name="Yamashita A."/>
            <person name="Mikami Y."/>
            <person name="Hoshino Y."/>
            <person name="Kurita H."/>
            <person name="Hotta K."/>
            <person name="Shiba T."/>
            <person name="Hattori M."/>
        </authorList>
    </citation>
    <scope>NUCLEOTIDE SEQUENCE [LARGE SCALE GENOMIC DNA]</scope>
    <source>
        <strain evidence="5 6">IFM 10152</strain>
    </source>
</reference>
<evidence type="ECO:0000256" key="3">
    <source>
        <dbReference type="ARBA" id="ARBA00020129"/>
    </source>
</evidence>
<dbReference type="InterPro" id="IPR020852">
    <property type="entry name" value="RNR_Ib_NrdI_bac"/>
</dbReference>
<evidence type="ECO:0000256" key="2">
    <source>
        <dbReference type="ARBA" id="ARBA00009942"/>
    </source>
</evidence>
<dbReference type="PANTHER" id="PTHR37297:SF1">
    <property type="entry name" value="PROTEIN NRDI"/>
    <property type="match status" value="1"/>
</dbReference>
<dbReference type="eggNOG" id="COG1780">
    <property type="taxonomic scope" value="Bacteria"/>
</dbReference>
<evidence type="ECO:0000256" key="1">
    <source>
        <dbReference type="ARBA" id="ARBA00003999"/>
    </source>
</evidence>
<comment type="function">
    <text evidence="1 4">Probably involved in ribonucleotide reductase function.</text>
</comment>
<dbReference type="PIRSF" id="PIRSF005087">
    <property type="entry name" value="NrdI"/>
    <property type="match status" value="1"/>
</dbReference>
<dbReference type="FunFam" id="3.40.50.360:FF:000005">
    <property type="entry name" value="Protein NrdI"/>
    <property type="match status" value="1"/>
</dbReference>
<dbReference type="Pfam" id="PF07972">
    <property type="entry name" value="Flavodoxin_NdrI"/>
    <property type="match status" value="1"/>
</dbReference>
<dbReference type="GO" id="GO:0010181">
    <property type="term" value="F:FMN binding"/>
    <property type="evidence" value="ECO:0007669"/>
    <property type="project" value="InterPro"/>
</dbReference>
<name>Q5YRN4_NOCFA</name>
<evidence type="ECO:0000313" key="5">
    <source>
        <dbReference type="EMBL" id="BAD59157.1"/>
    </source>
</evidence>
<evidence type="ECO:0000256" key="4">
    <source>
        <dbReference type="HAMAP-Rule" id="MF_00128"/>
    </source>
</evidence>
<dbReference type="HOGENOM" id="CLU_114845_0_0_11"/>
<gene>
    <name evidence="4 5" type="primary">nrdI</name>
    <name evidence="5" type="ordered locus">NFA_43080</name>
</gene>
<organism evidence="5 6">
    <name type="scientific">Nocardia farcinica (strain IFM 10152)</name>
    <dbReference type="NCBI Taxonomy" id="247156"/>
    <lineage>
        <taxon>Bacteria</taxon>
        <taxon>Bacillati</taxon>
        <taxon>Actinomycetota</taxon>
        <taxon>Actinomycetes</taxon>
        <taxon>Mycobacteriales</taxon>
        <taxon>Nocardiaceae</taxon>
        <taxon>Nocardia</taxon>
    </lineage>
</organism>